<dbReference type="InterPro" id="IPR021109">
    <property type="entry name" value="Peptidase_aspartic_dom_sf"/>
</dbReference>
<dbReference type="Proteomes" id="UP001497516">
    <property type="component" value="Chromosome 9"/>
</dbReference>
<organism evidence="2 3">
    <name type="scientific">Linum trigynum</name>
    <dbReference type="NCBI Taxonomy" id="586398"/>
    <lineage>
        <taxon>Eukaryota</taxon>
        <taxon>Viridiplantae</taxon>
        <taxon>Streptophyta</taxon>
        <taxon>Embryophyta</taxon>
        <taxon>Tracheophyta</taxon>
        <taxon>Spermatophyta</taxon>
        <taxon>Magnoliopsida</taxon>
        <taxon>eudicotyledons</taxon>
        <taxon>Gunneridae</taxon>
        <taxon>Pentapetalae</taxon>
        <taxon>rosids</taxon>
        <taxon>fabids</taxon>
        <taxon>Malpighiales</taxon>
        <taxon>Linaceae</taxon>
        <taxon>Linum</taxon>
    </lineage>
</organism>
<name>A0AAV2GWP2_9ROSI</name>
<feature type="domain" description="Xylanase inhibitor C-terminal" evidence="1">
    <location>
        <begin position="44"/>
        <end position="110"/>
    </location>
</feature>
<proteinExistence type="predicted"/>
<dbReference type="SUPFAM" id="SSF50630">
    <property type="entry name" value="Acid proteases"/>
    <property type="match status" value="1"/>
</dbReference>
<dbReference type="Pfam" id="PF14541">
    <property type="entry name" value="TAXi_C"/>
    <property type="match status" value="1"/>
</dbReference>
<evidence type="ECO:0000313" key="3">
    <source>
        <dbReference type="Proteomes" id="UP001497516"/>
    </source>
</evidence>
<dbReference type="Gene3D" id="2.40.70.10">
    <property type="entry name" value="Acid Proteases"/>
    <property type="match status" value="1"/>
</dbReference>
<protein>
    <recommendedName>
        <fullName evidence="1">Xylanase inhibitor C-terminal domain-containing protein</fullName>
    </recommendedName>
</protein>
<dbReference type="AlphaFoldDB" id="A0AAV2GWP2"/>
<dbReference type="InterPro" id="IPR032799">
    <property type="entry name" value="TAXi_C"/>
</dbReference>
<evidence type="ECO:0000313" key="2">
    <source>
        <dbReference type="EMBL" id="CAL1414947.1"/>
    </source>
</evidence>
<keyword evidence="3" id="KW-1185">Reference proteome</keyword>
<evidence type="ECO:0000259" key="1">
    <source>
        <dbReference type="Pfam" id="PF14541"/>
    </source>
</evidence>
<sequence>MNLDPSRFNLQPHPTTRLIVLGYDVYLRTNLIQSSHSIYYMRDIPDEFPVFGIHFASGAELSIDAFGSFMQLADQEDSFCLAFEVADSTQSSNIGILAQQNYNVGYDRSRGQEGLLREESLPGSQLEKKKISSPSTIDTSATKLLEANIEKPYHTYWEFD</sequence>
<gene>
    <name evidence="2" type="ORF">LTRI10_LOCUS54078</name>
</gene>
<accession>A0AAV2GWP2</accession>
<reference evidence="2 3" key="1">
    <citation type="submission" date="2024-04" db="EMBL/GenBank/DDBJ databases">
        <authorList>
            <person name="Fracassetti M."/>
        </authorList>
    </citation>
    <scope>NUCLEOTIDE SEQUENCE [LARGE SCALE GENOMIC DNA]</scope>
</reference>
<dbReference type="EMBL" id="OZ034822">
    <property type="protein sequence ID" value="CAL1414947.1"/>
    <property type="molecule type" value="Genomic_DNA"/>
</dbReference>